<comment type="caution">
    <text evidence="2">The sequence shown here is derived from an EMBL/GenBank/DDBJ whole genome shotgun (WGS) entry which is preliminary data.</text>
</comment>
<dbReference type="Proteomes" id="UP000316079">
    <property type="component" value="Unassembled WGS sequence"/>
</dbReference>
<keyword evidence="3" id="KW-1185">Reference proteome</keyword>
<feature type="compositionally biased region" description="Low complexity" evidence="1">
    <location>
        <begin position="98"/>
        <end position="110"/>
    </location>
</feature>
<sequence>MAPKKGDKAAPKKGDKGKAEAKQETKAAKDDKKGGKGGKEPPKGKGKEDPKKGKGKGKQAPSESEEASEVEKSEVEDSEALDEEDAQSEDDGGKQGKGKAALKGASKAVAMKAGAKPKRGQAAEEAVDPKTGKRGNIKAASKAVAGFQPEEKKPQLQLGKMKDINLKGASSAMMGFAVQGQQNAEKKDDAKAGLKGASKVLTGLTGKSPLFAKPAPKQSKRGLKTTSRLFMGLSGSKKKKGMTPKALQSTSKLFSGFGKSKAEEDKNKKEEGGRTLLLLNIGGKSTKNATFGLGGKFKGFFGKKKTGAAQFKSKGWALGKISGATNWLTNKFISSKTSRLGRSVRYDRSSLGRYHGYQNGGYEYDDGEFSYEEDDYVQSTYSRNNPRGLYRGRTDDSYGQGRLRGPHQYEYFEDDEEYYDYGEDEYGFYDEENDYYDPMYEDEYGYFDEDYYDQYEGRQPYGYYDDRMDYGYRHQRVDEFGYPIDEMEYYDEMGYGMEDEFGYLGSDVEYYGNGYYADQFDIYGAQPNYYQYDGASDAYVMYPGFPAAYNQNQYIYSPENPAAYIDSQMVANQPFMYTVEDVMKPAEPTEMYGQEYVQMPTEGILTDNSFRFPRPQTKPTNVSTRLNEKKKPSSFTKANTEAS</sequence>
<feature type="region of interest" description="Disordered" evidence="1">
    <location>
        <begin position="1"/>
        <end position="159"/>
    </location>
</feature>
<dbReference type="EMBL" id="SRMA01027149">
    <property type="protein sequence ID" value="TRY59065.1"/>
    <property type="molecule type" value="Genomic_DNA"/>
</dbReference>
<evidence type="ECO:0000313" key="3">
    <source>
        <dbReference type="Proteomes" id="UP000316079"/>
    </source>
</evidence>
<feature type="region of interest" description="Disordered" evidence="1">
    <location>
        <begin position="382"/>
        <end position="402"/>
    </location>
</feature>
<dbReference type="OrthoDB" id="8963304at2759"/>
<name>A0A553N0W8_9TELE</name>
<feature type="compositionally biased region" description="Basic and acidic residues" evidence="1">
    <location>
        <begin position="1"/>
        <end position="52"/>
    </location>
</feature>
<dbReference type="STRING" id="623744.A0A553N0W8"/>
<reference evidence="2 3" key="1">
    <citation type="journal article" date="2019" name="Sci. Data">
        <title>Hybrid genome assembly and annotation of Danionella translucida.</title>
        <authorList>
            <person name="Kadobianskyi M."/>
            <person name="Schulze L."/>
            <person name="Schuelke M."/>
            <person name="Judkewitz B."/>
        </authorList>
    </citation>
    <scope>NUCLEOTIDE SEQUENCE [LARGE SCALE GENOMIC DNA]</scope>
    <source>
        <strain evidence="2 3">Bolton</strain>
    </source>
</reference>
<organism evidence="2 3">
    <name type="scientific">Danionella cerebrum</name>
    <dbReference type="NCBI Taxonomy" id="2873325"/>
    <lineage>
        <taxon>Eukaryota</taxon>
        <taxon>Metazoa</taxon>
        <taxon>Chordata</taxon>
        <taxon>Craniata</taxon>
        <taxon>Vertebrata</taxon>
        <taxon>Euteleostomi</taxon>
        <taxon>Actinopterygii</taxon>
        <taxon>Neopterygii</taxon>
        <taxon>Teleostei</taxon>
        <taxon>Ostariophysi</taxon>
        <taxon>Cypriniformes</taxon>
        <taxon>Danionidae</taxon>
        <taxon>Danioninae</taxon>
        <taxon>Danionella</taxon>
    </lineage>
</organism>
<feature type="region of interest" description="Disordered" evidence="1">
    <location>
        <begin position="607"/>
        <end position="643"/>
    </location>
</feature>
<evidence type="ECO:0000313" key="2">
    <source>
        <dbReference type="EMBL" id="TRY59065.1"/>
    </source>
</evidence>
<proteinExistence type="predicted"/>
<accession>A0A553N0W8</accession>
<feature type="compositionally biased region" description="Acidic residues" evidence="1">
    <location>
        <begin position="76"/>
        <end position="90"/>
    </location>
</feature>
<feature type="compositionally biased region" description="Basic and acidic residues" evidence="1">
    <location>
        <begin position="149"/>
        <end position="159"/>
    </location>
</feature>
<feature type="compositionally biased region" description="Polar residues" evidence="1">
    <location>
        <begin position="633"/>
        <end position="643"/>
    </location>
</feature>
<protein>
    <submittedName>
        <fullName evidence="2">Uncharacterized protein</fullName>
    </submittedName>
</protein>
<dbReference type="AlphaFoldDB" id="A0A553N0W8"/>
<evidence type="ECO:0000256" key="1">
    <source>
        <dbReference type="SAM" id="MobiDB-lite"/>
    </source>
</evidence>
<gene>
    <name evidence="2" type="ORF">DNTS_008386</name>
</gene>